<sequence length="402" mass="42338">MATIKAKAEITIFNVKDVKSVTRYYLLQSSTATAPAKPTANPPGGKWVTTEPSYTSGSTNTLYFVDQTILSDGSVSYSDVSKSSSYEAAKAAYNKALSVEKSGNELKLFWEKLINVDEADPDNYSKYITFKDGNIIVGIAGLKQQLVIGSDGIYITNDSSVSAAKAGVVWLGKNTIIGDNSGESSLTVRGDVGASLFKVIDSILASTWLTARDNAVFNAGDTILDNNYYPLISLPTLNSTWAIAAYNSMYGNALAFTRTTDSDYSTGTNRKTGSSSYLDSGIGMALDGTGISGAITVNSTNASNITNRNLRRIGNVVQMYMSCKVKKSYAVGRTGTVGVASVPTGFRPVSIVAVSSGQQGPPVTGIVGPDGNICMMGTTVKLAANDEISLSGTWLTGDKLTS</sequence>
<dbReference type="RefSeq" id="WP_055222265.1">
    <property type="nucleotide sequence ID" value="NZ_BLYL01000034.1"/>
</dbReference>
<accession>A0AAI9NZM1</accession>
<evidence type="ECO:0000313" key="2">
    <source>
        <dbReference type="Proteomes" id="UP000660047"/>
    </source>
</evidence>
<proteinExistence type="predicted"/>
<reference evidence="1" key="1">
    <citation type="submission" date="2020-06" db="EMBL/GenBank/DDBJ databases">
        <title>Characterization of fructooligosaccharide metabolism and fructooligosaccharide-degrading enzymes in human commensal butyrate producers.</title>
        <authorList>
            <person name="Tanno H."/>
            <person name="Fujii T."/>
            <person name="Hirano K."/>
            <person name="Maeno S."/>
            <person name="Tonozuka T."/>
            <person name="Sakamoto M."/>
            <person name="Ohkuma M."/>
            <person name="Tochio T."/>
            <person name="Endo A."/>
        </authorList>
    </citation>
    <scope>NUCLEOTIDE SEQUENCE</scope>
    <source>
        <strain evidence="1">JCM 31265</strain>
    </source>
</reference>
<evidence type="ECO:0000313" key="1">
    <source>
        <dbReference type="EMBL" id="GFO95777.1"/>
    </source>
</evidence>
<name>A0AAI9NZM1_9FIRM</name>
<protein>
    <submittedName>
        <fullName evidence="1">Uncharacterized protein</fullName>
    </submittedName>
</protein>
<organism evidence="1 2">
    <name type="scientific">Coprococcus eutactus</name>
    <dbReference type="NCBI Taxonomy" id="33043"/>
    <lineage>
        <taxon>Bacteria</taxon>
        <taxon>Bacillati</taxon>
        <taxon>Bacillota</taxon>
        <taxon>Clostridia</taxon>
        <taxon>Lachnospirales</taxon>
        <taxon>Lachnospiraceae</taxon>
        <taxon>Coprococcus</taxon>
    </lineage>
</organism>
<comment type="caution">
    <text evidence="1">The sequence shown here is derived from an EMBL/GenBank/DDBJ whole genome shotgun (WGS) entry which is preliminary data.</text>
</comment>
<dbReference type="Proteomes" id="UP000660047">
    <property type="component" value="Unassembled WGS sequence"/>
</dbReference>
<gene>
    <name evidence="1" type="ORF">COEU31_28230</name>
</gene>
<dbReference type="EMBL" id="BLYL01000034">
    <property type="protein sequence ID" value="GFO95777.1"/>
    <property type="molecule type" value="Genomic_DNA"/>
</dbReference>
<dbReference type="AlphaFoldDB" id="A0AAI9NZM1"/>